<evidence type="ECO:0000256" key="5">
    <source>
        <dbReference type="ARBA" id="ARBA00047931"/>
    </source>
</evidence>
<dbReference type="SUPFAM" id="SSF53686">
    <property type="entry name" value="Tryptophan synthase beta subunit-like PLP-dependent enzymes"/>
    <property type="match status" value="1"/>
</dbReference>
<comment type="caution">
    <text evidence="7">The sequence shown here is derived from an EMBL/GenBank/DDBJ whole genome shotgun (WGS) entry which is preliminary data.</text>
</comment>
<evidence type="ECO:0000256" key="4">
    <source>
        <dbReference type="ARBA" id="ARBA00022898"/>
    </source>
</evidence>
<accession>A0ABV9LX01</accession>
<feature type="domain" description="Tryptophan synthase beta chain-like PALP" evidence="6">
    <location>
        <begin position="43"/>
        <end position="339"/>
    </location>
</feature>
<dbReference type="InterPro" id="IPR001926">
    <property type="entry name" value="TrpB-like_PALP"/>
</dbReference>
<dbReference type="EMBL" id="JBHSGU010000005">
    <property type="protein sequence ID" value="MFC4701082.1"/>
    <property type="molecule type" value="Genomic_DNA"/>
</dbReference>
<evidence type="ECO:0000313" key="7">
    <source>
        <dbReference type="EMBL" id="MFC4701082.1"/>
    </source>
</evidence>
<evidence type="ECO:0000256" key="3">
    <source>
        <dbReference type="ARBA" id="ARBA00012681"/>
    </source>
</evidence>
<evidence type="ECO:0000256" key="2">
    <source>
        <dbReference type="ARBA" id="ARBA00004962"/>
    </source>
</evidence>
<evidence type="ECO:0000256" key="1">
    <source>
        <dbReference type="ARBA" id="ARBA00001933"/>
    </source>
</evidence>
<evidence type="ECO:0000259" key="6">
    <source>
        <dbReference type="Pfam" id="PF00291"/>
    </source>
</evidence>
<dbReference type="Proteomes" id="UP001595897">
    <property type="component" value="Unassembled WGS sequence"/>
</dbReference>
<dbReference type="EC" id="2.5.1.47" evidence="3"/>
<dbReference type="PANTHER" id="PTHR10314">
    <property type="entry name" value="CYSTATHIONINE BETA-SYNTHASE"/>
    <property type="match status" value="1"/>
</dbReference>
<comment type="cofactor">
    <cofactor evidence="1">
        <name>pyridoxal 5'-phosphate</name>
        <dbReference type="ChEBI" id="CHEBI:597326"/>
    </cofactor>
</comment>
<name>A0ABV9LX01_9ALTE</name>
<keyword evidence="4" id="KW-0663">Pyridoxal phosphate</keyword>
<proteinExistence type="predicted"/>
<dbReference type="Pfam" id="PF00291">
    <property type="entry name" value="PALP"/>
    <property type="match status" value="1"/>
</dbReference>
<dbReference type="InterPro" id="IPR050214">
    <property type="entry name" value="Cys_Synth/Cystath_Beta-Synth"/>
</dbReference>
<gene>
    <name evidence="7" type="ORF">ACFO4O_12990</name>
</gene>
<protein>
    <recommendedName>
        <fullName evidence="3">cysteine synthase</fullName>
        <ecNumber evidence="3">2.5.1.47</ecNumber>
    </recommendedName>
</protein>
<organism evidence="7 8">
    <name type="scientific">Glaciecola siphonariae</name>
    <dbReference type="NCBI Taxonomy" id="521012"/>
    <lineage>
        <taxon>Bacteria</taxon>
        <taxon>Pseudomonadati</taxon>
        <taxon>Pseudomonadota</taxon>
        <taxon>Gammaproteobacteria</taxon>
        <taxon>Alteromonadales</taxon>
        <taxon>Alteromonadaceae</taxon>
        <taxon>Glaciecola</taxon>
    </lineage>
</organism>
<dbReference type="RefSeq" id="WP_382409200.1">
    <property type="nucleotide sequence ID" value="NZ_JBHSGU010000005.1"/>
</dbReference>
<comment type="catalytic activity">
    <reaction evidence="5">
        <text>O-acetyl-L-serine + hydrogen sulfide = L-cysteine + acetate</text>
        <dbReference type="Rhea" id="RHEA:14829"/>
        <dbReference type="ChEBI" id="CHEBI:29919"/>
        <dbReference type="ChEBI" id="CHEBI:30089"/>
        <dbReference type="ChEBI" id="CHEBI:35235"/>
        <dbReference type="ChEBI" id="CHEBI:58340"/>
        <dbReference type="EC" id="2.5.1.47"/>
    </reaction>
</comment>
<dbReference type="Gene3D" id="3.40.50.1100">
    <property type="match status" value="2"/>
</dbReference>
<dbReference type="InterPro" id="IPR036052">
    <property type="entry name" value="TrpB-like_PALP_sf"/>
</dbReference>
<reference evidence="8" key="1">
    <citation type="journal article" date="2019" name="Int. J. Syst. Evol. Microbiol.">
        <title>The Global Catalogue of Microorganisms (GCM) 10K type strain sequencing project: providing services to taxonomists for standard genome sequencing and annotation.</title>
        <authorList>
            <consortium name="The Broad Institute Genomics Platform"/>
            <consortium name="The Broad Institute Genome Sequencing Center for Infectious Disease"/>
            <person name="Wu L."/>
            <person name="Ma J."/>
        </authorList>
    </citation>
    <scope>NUCLEOTIDE SEQUENCE [LARGE SCALE GENOMIC DNA]</scope>
    <source>
        <strain evidence="8">KACC 12507</strain>
    </source>
</reference>
<comment type="pathway">
    <text evidence="2">Amino-acid biosynthesis; L-cysteine biosynthesis; L-cysteine from L-serine: step 2/2.</text>
</comment>
<sequence>MNKPAIDIGLISQSTSFDALTADRTWVNQAVSLIQADSHRSADTHLIKLNLSAFPGIDFYLKDESTHVTGSLKHRLARSLFLYGICNGNIHEGTTIVEASSGSTAISEAYFARLLGLPFIAVVPEGTSSEKLNSIRHYGGTIAFAESSLLYEEAERLANVHNGHYMDQFTFAERVTDWRGNNNIAESLFEQMALETHPIPAWVVVGAGTGGTSATIGRFIRYKAQHYGSSRLCVADPEGSVFYDVFNAKQTGAEPASATKSNIEGVGRPRHEPSFNPHVVDLMFKVKDEASIATALWLESLLNRKFGGSTGLNVYAAIQLAQDMHSKGEQGSIVTLICDDGARYRDTVHNSAWRSDLGLNVEPIIEMLNTLR</sequence>
<evidence type="ECO:0000313" key="8">
    <source>
        <dbReference type="Proteomes" id="UP001595897"/>
    </source>
</evidence>
<keyword evidence="8" id="KW-1185">Reference proteome</keyword>